<dbReference type="EMBL" id="JAYKXP010000093">
    <property type="protein sequence ID" value="KAK7027919.1"/>
    <property type="molecule type" value="Genomic_DNA"/>
</dbReference>
<keyword evidence="4" id="KW-1185">Reference proteome</keyword>
<dbReference type="Proteomes" id="UP001383192">
    <property type="component" value="Unassembled WGS sequence"/>
</dbReference>
<organism evidence="3 4">
    <name type="scientific">Paramarasmius palmivorus</name>
    <dbReference type="NCBI Taxonomy" id="297713"/>
    <lineage>
        <taxon>Eukaryota</taxon>
        <taxon>Fungi</taxon>
        <taxon>Dikarya</taxon>
        <taxon>Basidiomycota</taxon>
        <taxon>Agaricomycotina</taxon>
        <taxon>Agaricomycetes</taxon>
        <taxon>Agaricomycetidae</taxon>
        <taxon>Agaricales</taxon>
        <taxon>Marasmiineae</taxon>
        <taxon>Marasmiaceae</taxon>
        <taxon>Paramarasmius</taxon>
    </lineage>
</organism>
<feature type="transmembrane region" description="Helical" evidence="2">
    <location>
        <begin position="188"/>
        <end position="210"/>
    </location>
</feature>
<feature type="region of interest" description="Disordered" evidence="1">
    <location>
        <begin position="135"/>
        <end position="175"/>
    </location>
</feature>
<evidence type="ECO:0000313" key="4">
    <source>
        <dbReference type="Proteomes" id="UP001383192"/>
    </source>
</evidence>
<sequence length="318" mass="34930">MPTFTPAEMFSEFPSLFPTPLVSALPEAQAFTIDLVTVNPAPHRGPGSKEMAQLTITWHYTPTAFTVGQQSLIDFRLTNDTDVVDSSHSCRVNLLTCSTKFDSLSLGSMYYLEAFWDDGTWLGNYSEPVLIGTDTGNAPTFSPDNPRSSSADVPTLPRTPTSILPTNDTSTHSETPTIVGTHSDIPTIIGGAVSGIVALVIILVCSTVIFQRRRRKIPPEQTIISPYPTRGMISKVLGHRKRQRSDEDPRTHTESGANHAPGPSDIEDFNEYRESEPVQQRTRRVRCHDDSGWRPLPPLSEASDSSVLDIPPHYDAAT</sequence>
<gene>
    <name evidence="3" type="ORF">VNI00_015135</name>
</gene>
<feature type="compositionally biased region" description="Basic and acidic residues" evidence="1">
    <location>
        <begin position="244"/>
        <end position="253"/>
    </location>
</feature>
<keyword evidence="2" id="KW-1133">Transmembrane helix</keyword>
<feature type="region of interest" description="Disordered" evidence="1">
    <location>
        <begin position="221"/>
        <end position="318"/>
    </location>
</feature>
<dbReference type="CDD" id="cd12087">
    <property type="entry name" value="TM_EGFR-like"/>
    <property type="match status" value="1"/>
</dbReference>
<dbReference type="AlphaFoldDB" id="A0AAW0BNB2"/>
<name>A0AAW0BNB2_9AGAR</name>
<evidence type="ECO:0000256" key="1">
    <source>
        <dbReference type="SAM" id="MobiDB-lite"/>
    </source>
</evidence>
<proteinExistence type="predicted"/>
<reference evidence="3 4" key="1">
    <citation type="submission" date="2024-01" db="EMBL/GenBank/DDBJ databases">
        <title>A draft genome for a cacao thread blight-causing isolate of Paramarasmius palmivorus.</title>
        <authorList>
            <person name="Baruah I.K."/>
            <person name="Bukari Y."/>
            <person name="Amoako-Attah I."/>
            <person name="Meinhardt L.W."/>
            <person name="Bailey B.A."/>
            <person name="Cohen S.P."/>
        </authorList>
    </citation>
    <scope>NUCLEOTIDE SEQUENCE [LARGE SCALE GENOMIC DNA]</scope>
    <source>
        <strain evidence="3 4">GH-12</strain>
    </source>
</reference>
<keyword evidence="2" id="KW-0472">Membrane</keyword>
<comment type="caution">
    <text evidence="3">The sequence shown here is derived from an EMBL/GenBank/DDBJ whole genome shotgun (WGS) entry which is preliminary data.</text>
</comment>
<protein>
    <submittedName>
        <fullName evidence="3">Uncharacterized protein</fullName>
    </submittedName>
</protein>
<evidence type="ECO:0000313" key="3">
    <source>
        <dbReference type="EMBL" id="KAK7027919.1"/>
    </source>
</evidence>
<evidence type="ECO:0000256" key="2">
    <source>
        <dbReference type="SAM" id="Phobius"/>
    </source>
</evidence>
<accession>A0AAW0BNB2</accession>
<keyword evidence="2" id="KW-0812">Transmembrane</keyword>